<evidence type="ECO:0000313" key="11">
    <source>
        <dbReference type="WBParaSite" id="Gr19_v10_g17269.t1"/>
    </source>
</evidence>
<keyword evidence="4 7" id="KW-0863">Zinc-finger</keyword>
<dbReference type="WBParaSite" id="Gr19_v10_g17269.t1">
    <property type="protein sequence ID" value="Gr19_v10_g17269.t1"/>
    <property type="gene ID" value="Gr19_v10_g17269"/>
</dbReference>
<name>A0A914HIP6_GLORO</name>
<dbReference type="AlphaFoldDB" id="A0A914HIP6"/>
<evidence type="ECO:0000256" key="6">
    <source>
        <dbReference type="ARBA" id="ARBA00023242"/>
    </source>
</evidence>
<dbReference type="InterPro" id="IPR036236">
    <property type="entry name" value="Znf_C2H2_sf"/>
</dbReference>
<feature type="chain" id="PRO_5037171421" evidence="8">
    <location>
        <begin position="27"/>
        <end position="344"/>
    </location>
</feature>
<dbReference type="Proteomes" id="UP000887572">
    <property type="component" value="Unplaced"/>
</dbReference>
<keyword evidence="5" id="KW-0862">Zinc</keyword>
<dbReference type="PROSITE" id="PS00028">
    <property type="entry name" value="ZINC_FINGER_C2H2_1"/>
    <property type="match status" value="3"/>
</dbReference>
<dbReference type="GO" id="GO:0008270">
    <property type="term" value="F:zinc ion binding"/>
    <property type="evidence" value="ECO:0007669"/>
    <property type="project" value="UniProtKB-KW"/>
</dbReference>
<dbReference type="GO" id="GO:0000981">
    <property type="term" value="F:DNA-binding transcription factor activity, RNA polymerase II-specific"/>
    <property type="evidence" value="ECO:0007669"/>
    <property type="project" value="TreeGrafter"/>
</dbReference>
<evidence type="ECO:0000256" key="7">
    <source>
        <dbReference type="PROSITE-ProRule" id="PRU00042"/>
    </source>
</evidence>
<dbReference type="Gene3D" id="3.30.160.60">
    <property type="entry name" value="Classic Zinc Finger"/>
    <property type="match status" value="3"/>
</dbReference>
<dbReference type="SMART" id="SM00355">
    <property type="entry name" value="ZnF_C2H2"/>
    <property type="match status" value="3"/>
</dbReference>
<dbReference type="GO" id="GO:0000978">
    <property type="term" value="F:RNA polymerase II cis-regulatory region sequence-specific DNA binding"/>
    <property type="evidence" value="ECO:0007669"/>
    <property type="project" value="TreeGrafter"/>
</dbReference>
<dbReference type="GO" id="GO:0005634">
    <property type="term" value="C:nucleus"/>
    <property type="evidence" value="ECO:0007669"/>
    <property type="project" value="UniProtKB-SubCell"/>
</dbReference>
<dbReference type="Pfam" id="PF00096">
    <property type="entry name" value="zf-C2H2"/>
    <property type="match status" value="3"/>
</dbReference>
<keyword evidence="8" id="KW-0732">Signal</keyword>
<dbReference type="PANTHER" id="PTHR23235:SF166">
    <property type="entry name" value="DENDRITIC ARBOR REDUCTION PROTEIN 1"/>
    <property type="match status" value="1"/>
</dbReference>
<keyword evidence="2" id="KW-0479">Metal-binding</keyword>
<comment type="subcellular location">
    <subcellularLocation>
        <location evidence="1">Nucleus</location>
    </subcellularLocation>
</comment>
<proteinExistence type="predicted"/>
<dbReference type="InterPro" id="IPR013087">
    <property type="entry name" value="Znf_C2H2_type"/>
</dbReference>
<dbReference type="PANTHER" id="PTHR23235">
    <property type="entry name" value="KRUEPPEL-LIKE TRANSCRIPTION FACTOR"/>
    <property type="match status" value="1"/>
</dbReference>
<evidence type="ECO:0000256" key="8">
    <source>
        <dbReference type="SAM" id="SignalP"/>
    </source>
</evidence>
<dbReference type="FunFam" id="3.30.160.60:FF:000021">
    <property type="entry name" value="Basic krueppel-like factor 3"/>
    <property type="match status" value="1"/>
</dbReference>
<evidence type="ECO:0000259" key="9">
    <source>
        <dbReference type="PROSITE" id="PS50157"/>
    </source>
</evidence>
<sequence>MGRPSNPNKRLEWSLLLLILSRSADALFPQMPLAQPPAHSFSATHPAPPQPFPPPAAHCHYQNAIQVIPTDACHHFDSLNSFDFTPYLLHIDQLPDNTECFATRVEFFSQNQFEWAFPPRAFMVVVGGVPNEYNPYQIGELHQLGEEESIGALSSTDSVAPTSSVRWLPPISSFPSVPCPTQPDRRFRQFSSPRCSSSFTSDSVPAERLFPPSAASSCPAVILSPEVSAKVFCPPSAIDSKLCRRTARRSRLELSCKRVHCCTFEGCDKMYTKSSHLKAHQRLHTGEKPYACPFPNCQCQFARSDELTRHLRKHTGAKPFKCSQCPRGFARSDHLQLHMVRHGK</sequence>
<reference evidence="11" key="1">
    <citation type="submission" date="2022-11" db="UniProtKB">
        <authorList>
            <consortium name="WormBaseParasite"/>
        </authorList>
    </citation>
    <scope>IDENTIFICATION</scope>
</reference>
<dbReference type="PROSITE" id="PS50157">
    <property type="entry name" value="ZINC_FINGER_C2H2_2"/>
    <property type="match status" value="3"/>
</dbReference>
<evidence type="ECO:0000256" key="3">
    <source>
        <dbReference type="ARBA" id="ARBA00022737"/>
    </source>
</evidence>
<feature type="domain" description="C2H2-type" evidence="9">
    <location>
        <begin position="290"/>
        <end position="319"/>
    </location>
</feature>
<organism evidence="10 11">
    <name type="scientific">Globodera rostochiensis</name>
    <name type="common">Golden nematode worm</name>
    <name type="synonym">Heterodera rostochiensis</name>
    <dbReference type="NCBI Taxonomy" id="31243"/>
    <lineage>
        <taxon>Eukaryota</taxon>
        <taxon>Metazoa</taxon>
        <taxon>Ecdysozoa</taxon>
        <taxon>Nematoda</taxon>
        <taxon>Chromadorea</taxon>
        <taxon>Rhabditida</taxon>
        <taxon>Tylenchina</taxon>
        <taxon>Tylenchomorpha</taxon>
        <taxon>Tylenchoidea</taxon>
        <taxon>Heteroderidae</taxon>
        <taxon>Heteroderinae</taxon>
        <taxon>Globodera</taxon>
    </lineage>
</organism>
<evidence type="ECO:0000256" key="5">
    <source>
        <dbReference type="ARBA" id="ARBA00022833"/>
    </source>
</evidence>
<dbReference type="FunFam" id="3.30.160.60:FF:000018">
    <property type="entry name" value="Krueppel-like factor 15"/>
    <property type="match status" value="1"/>
</dbReference>
<evidence type="ECO:0000256" key="1">
    <source>
        <dbReference type="ARBA" id="ARBA00004123"/>
    </source>
</evidence>
<keyword evidence="10" id="KW-1185">Reference proteome</keyword>
<keyword evidence="6" id="KW-0539">Nucleus</keyword>
<dbReference type="FunFam" id="3.30.160.60:FF:000624">
    <property type="entry name" value="zinc finger protein 697"/>
    <property type="match status" value="1"/>
</dbReference>
<evidence type="ECO:0000256" key="2">
    <source>
        <dbReference type="ARBA" id="ARBA00022723"/>
    </source>
</evidence>
<feature type="domain" description="C2H2-type" evidence="9">
    <location>
        <begin position="320"/>
        <end position="344"/>
    </location>
</feature>
<protein>
    <submittedName>
        <fullName evidence="11">C2H2-type domain-containing protein</fullName>
    </submittedName>
</protein>
<feature type="signal peptide" evidence="8">
    <location>
        <begin position="1"/>
        <end position="26"/>
    </location>
</feature>
<evidence type="ECO:0000256" key="4">
    <source>
        <dbReference type="ARBA" id="ARBA00022771"/>
    </source>
</evidence>
<dbReference type="SUPFAM" id="SSF57667">
    <property type="entry name" value="beta-beta-alpha zinc fingers"/>
    <property type="match status" value="2"/>
</dbReference>
<feature type="domain" description="C2H2-type" evidence="9">
    <location>
        <begin position="260"/>
        <end position="289"/>
    </location>
</feature>
<keyword evidence="3" id="KW-0677">Repeat</keyword>
<evidence type="ECO:0000313" key="10">
    <source>
        <dbReference type="Proteomes" id="UP000887572"/>
    </source>
</evidence>
<accession>A0A914HIP6</accession>